<keyword evidence="2" id="KW-1185">Reference proteome</keyword>
<reference evidence="2" key="1">
    <citation type="journal article" date="2012" name="PLoS Negl. Trop. Dis.">
        <title>A systematically improved high quality genome and transcriptome of the human blood fluke Schistosoma mansoni.</title>
        <authorList>
            <person name="Protasio A.V."/>
            <person name="Tsai I.J."/>
            <person name="Babbage A."/>
            <person name="Nichol S."/>
            <person name="Hunt M."/>
            <person name="Aslett M.A."/>
            <person name="De Silva N."/>
            <person name="Velarde G.S."/>
            <person name="Anderson T.J."/>
            <person name="Clark R.C."/>
            <person name="Davidson C."/>
            <person name="Dillon G.P."/>
            <person name="Holroyd N.E."/>
            <person name="LoVerde P.T."/>
            <person name="Lloyd C."/>
            <person name="McQuillan J."/>
            <person name="Oliveira G."/>
            <person name="Otto T.D."/>
            <person name="Parker-Manuel S.J."/>
            <person name="Quail M.A."/>
            <person name="Wilson R.A."/>
            <person name="Zerlotini A."/>
            <person name="Dunne D.W."/>
            <person name="Berriman M."/>
        </authorList>
    </citation>
    <scope>NUCLEOTIDE SEQUENCE [LARGE SCALE GENOMIC DNA]</scope>
    <source>
        <strain evidence="2">Puerto Rican</strain>
    </source>
</reference>
<dbReference type="CTD" id="8355310"/>
<organism evidence="2 3">
    <name type="scientific">Schistosoma mansoni</name>
    <name type="common">Blood fluke</name>
    <dbReference type="NCBI Taxonomy" id="6183"/>
    <lineage>
        <taxon>Eukaryota</taxon>
        <taxon>Metazoa</taxon>
        <taxon>Spiralia</taxon>
        <taxon>Lophotrochozoa</taxon>
        <taxon>Platyhelminthes</taxon>
        <taxon>Trematoda</taxon>
        <taxon>Digenea</taxon>
        <taxon>Strigeidida</taxon>
        <taxon>Schistosomatoidea</taxon>
        <taxon>Schistosomatidae</taxon>
        <taxon>Schistosoma</taxon>
    </lineage>
</organism>
<proteinExistence type="predicted"/>
<dbReference type="WBParaSite" id="Smp_164750.1">
    <property type="protein sequence ID" value="Smp_164750.1"/>
    <property type="gene ID" value="Smp_164750"/>
</dbReference>
<dbReference type="RefSeq" id="XP_018644310.1">
    <property type="nucleotide sequence ID" value="XM_018792644.1"/>
</dbReference>
<dbReference type="KEGG" id="smm:Smp_164750"/>
<dbReference type="Proteomes" id="UP000008854">
    <property type="component" value="Unassembled WGS sequence"/>
</dbReference>
<reference evidence="3" key="2">
    <citation type="submission" date="2018-12" db="UniProtKB">
        <authorList>
            <consortium name="WormBaseParasite"/>
        </authorList>
    </citation>
    <scope>IDENTIFICATION</scope>
    <source>
        <strain evidence="3">Puerto Rican</strain>
    </source>
</reference>
<evidence type="ECO:0000313" key="2">
    <source>
        <dbReference type="Proteomes" id="UP000008854"/>
    </source>
</evidence>
<name>C4QII0_SCHMA</name>
<dbReference type="AlphaFoldDB" id="C4QII0"/>
<dbReference type="GeneID" id="8355310"/>
<protein>
    <submittedName>
        <fullName evidence="3">Transposase</fullName>
    </submittedName>
</protein>
<dbReference type="HOGENOM" id="CLU_3034895_0_0_1"/>
<evidence type="ECO:0000256" key="1">
    <source>
        <dbReference type="SAM" id="MobiDB-lite"/>
    </source>
</evidence>
<sequence length="55" mass="6304">MRGKTIKKERSLNAKSHRKKVVPQGKYLPGPSSTRLVENAISKEWNWSVNRVEAL</sequence>
<feature type="compositionally biased region" description="Basic and acidic residues" evidence="1">
    <location>
        <begin position="1"/>
        <end position="12"/>
    </location>
</feature>
<feature type="region of interest" description="Disordered" evidence="1">
    <location>
        <begin position="1"/>
        <end position="33"/>
    </location>
</feature>
<dbReference type="InParanoid" id="C4QII0"/>
<accession>C4QII0</accession>
<evidence type="ECO:0000313" key="3">
    <source>
        <dbReference type="WBParaSite" id="Smp_164750.1"/>
    </source>
</evidence>